<comment type="caution">
    <text evidence="1">The sequence shown here is derived from an EMBL/GenBank/DDBJ whole genome shotgun (WGS) entry which is preliminary data.</text>
</comment>
<dbReference type="EMBL" id="BMAO01005868">
    <property type="protein sequence ID" value="GFR04453.1"/>
    <property type="molecule type" value="Genomic_DNA"/>
</dbReference>
<reference evidence="1" key="1">
    <citation type="submission" date="2020-07" db="EMBL/GenBank/DDBJ databases">
        <title>Multicomponent nature underlies the extraordinary mechanical properties of spider dragline silk.</title>
        <authorList>
            <person name="Kono N."/>
            <person name="Nakamura H."/>
            <person name="Mori M."/>
            <person name="Yoshida Y."/>
            <person name="Ohtoshi R."/>
            <person name="Malay A.D."/>
            <person name="Moran D.A.P."/>
            <person name="Tomita M."/>
            <person name="Numata K."/>
            <person name="Arakawa K."/>
        </authorList>
    </citation>
    <scope>NUCLEOTIDE SEQUENCE</scope>
</reference>
<sequence>MLIEINNYIRDFKTALQSFPPSSNENDYKIAINTDQRPSAEHRGHHNEPTTNEVSVLLVNQDCDKRDIVLRRHDNRLQRISETH</sequence>
<accession>A0A8X6GHZ5</accession>
<keyword evidence="2" id="KW-1185">Reference proteome</keyword>
<protein>
    <submittedName>
        <fullName evidence="1">Helitron_like_N domain-containing protein</fullName>
    </submittedName>
</protein>
<dbReference type="OrthoDB" id="1728974at2759"/>
<name>A0A8X6GHZ5_TRICU</name>
<gene>
    <name evidence="1" type="primary">EVAR_34735_1</name>
    <name evidence="1" type="ORF">TNCT_485171</name>
</gene>
<dbReference type="Proteomes" id="UP000887116">
    <property type="component" value="Unassembled WGS sequence"/>
</dbReference>
<organism evidence="1 2">
    <name type="scientific">Trichonephila clavata</name>
    <name type="common">Joro spider</name>
    <name type="synonym">Nephila clavata</name>
    <dbReference type="NCBI Taxonomy" id="2740835"/>
    <lineage>
        <taxon>Eukaryota</taxon>
        <taxon>Metazoa</taxon>
        <taxon>Ecdysozoa</taxon>
        <taxon>Arthropoda</taxon>
        <taxon>Chelicerata</taxon>
        <taxon>Arachnida</taxon>
        <taxon>Araneae</taxon>
        <taxon>Araneomorphae</taxon>
        <taxon>Entelegynae</taxon>
        <taxon>Araneoidea</taxon>
        <taxon>Nephilidae</taxon>
        <taxon>Trichonephila</taxon>
    </lineage>
</organism>
<dbReference type="AlphaFoldDB" id="A0A8X6GHZ5"/>
<proteinExistence type="predicted"/>
<evidence type="ECO:0000313" key="2">
    <source>
        <dbReference type="Proteomes" id="UP000887116"/>
    </source>
</evidence>
<evidence type="ECO:0000313" key="1">
    <source>
        <dbReference type="EMBL" id="GFR04453.1"/>
    </source>
</evidence>